<accession>A0A0G1U702</accession>
<dbReference type="Proteomes" id="UP000033882">
    <property type="component" value="Unassembled WGS sequence"/>
</dbReference>
<evidence type="ECO:0000313" key="1">
    <source>
        <dbReference type="EMBL" id="KKU89859.1"/>
    </source>
</evidence>
<gene>
    <name evidence="1" type="ORF">UY19_C0008G0013</name>
</gene>
<proteinExistence type="predicted"/>
<dbReference type="AlphaFoldDB" id="A0A0G1U702"/>
<evidence type="ECO:0000313" key="2">
    <source>
        <dbReference type="Proteomes" id="UP000033882"/>
    </source>
</evidence>
<name>A0A0G1U702_9BACT</name>
<sequence length="121" mass="14349">MFWYTKKVMLGIQKIKPLKWTSHSKMKMQYYRLSEGRVRRVLHSPMRIEEGVAENTIAIMQPVSMISTIKGAEDWNQEIWVMLVETPSERRVISAWRYPGKTVPGEPLPAEIIREMEDWRE</sequence>
<protein>
    <submittedName>
        <fullName evidence="1">Uncharacterized protein</fullName>
    </submittedName>
</protein>
<comment type="caution">
    <text evidence="1">The sequence shown here is derived from an EMBL/GenBank/DDBJ whole genome shotgun (WGS) entry which is preliminary data.</text>
</comment>
<organism evidence="1 2">
    <name type="scientific">Candidatus Wolfebacteria bacterium GW2011_GWA2_47_9b</name>
    <dbReference type="NCBI Taxonomy" id="1619005"/>
    <lineage>
        <taxon>Bacteria</taxon>
        <taxon>Candidatus Wolfeibacteriota</taxon>
    </lineage>
</organism>
<dbReference type="EMBL" id="LCPB01000008">
    <property type="protein sequence ID" value="KKU89859.1"/>
    <property type="molecule type" value="Genomic_DNA"/>
</dbReference>
<reference evidence="1 2" key="1">
    <citation type="journal article" date="2015" name="Nature">
        <title>rRNA introns, odd ribosomes, and small enigmatic genomes across a large radiation of phyla.</title>
        <authorList>
            <person name="Brown C.T."/>
            <person name="Hug L.A."/>
            <person name="Thomas B.C."/>
            <person name="Sharon I."/>
            <person name="Castelle C.J."/>
            <person name="Singh A."/>
            <person name="Wilkins M.J."/>
            <person name="Williams K.H."/>
            <person name="Banfield J.F."/>
        </authorList>
    </citation>
    <scope>NUCLEOTIDE SEQUENCE [LARGE SCALE GENOMIC DNA]</scope>
</reference>